<dbReference type="EMBL" id="CP002525">
    <property type="protein sequence ID" value="ADX98173.1"/>
    <property type="molecule type" value="Genomic_DNA"/>
</dbReference>
<protein>
    <submittedName>
        <fullName evidence="2">Uncharacterized protein</fullName>
    </submittedName>
</protein>
<dbReference type="KEGG" id="mss:MSU_0642"/>
<evidence type="ECO:0000313" key="2">
    <source>
        <dbReference type="EMBL" id="ADX98173.1"/>
    </source>
</evidence>
<proteinExistence type="predicted"/>
<dbReference type="HOGENOM" id="CLU_165458_0_0_14"/>
<reference evidence="2 3" key="1">
    <citation type="journal article" date="2011" name="J. Bacteriol.">
        <title>Complete genome sequences of two hemotropic Mycoplasmas, Mycoplasma haemofelis strain Ohio2 and Mycoplasma suis strain Illinois.</title>
        <authorList>
            <person name="Messick J.B."/>
            <person name="Santos A.P."/>
            <person name="Guimaraes A.M."/>
        </authorList>
    </citation>
    <scope>NUCLEOTIDE SEQUENCE [LARGE SCALE GENOMIC DNA]</scope>
    <source>
        <strain evidence="2 3">Illinois</strain>
    </source>
</reference>
<keyword evidence="3" id="KW-1185">Reference proteome</keyword>
<dbReference type="Proteomes" id="UP000007484">
    <property type="component" value="Chromosome"/>
</dbReference>
<feature type="coiled-coil region" evidence="1">
    <location>
        <begin position="9"/>
        <end position="43"/>
    </location>
</feature>
<dbReference type="RefSeq" id="WP_013610016.1">
    <property type="nucleotide sequence ID" value="NC_015155.1"/>
</dbReference>
<accession>F0QRQ3</accession>
<evidence type="ECO:0000313" key="3">
    <source>
        <dbReference type="Proteomes" id="UP000007484"/>
    </source>
</evidence>
<name>F0QRQ3_MYCSL</name>
<evidence type="ECO:0000256" key="1">
    <source>
        <dbReference type="SAM" id="Coils"/>
    </source>
</evidence>
<dbReference type="AlphaFoldDB" id="F0QRQ3"/>
<sequence>MGGKQETEGKRAKETLREVRKQISSERENIKKIFQKSDELERTSLSKQKDLIDSSLLNVSLNILSLERLFSSLYFDGQELQEKSNEIIKKLNETKQKLSEIHKEWLEVKEKMIFFQNYEGVIKNIICKNSQFKEKNQCDALVERNK</sequence>
<keyword evidence="1" id="KW-0175">Coiled coil</keyword>
<organism evidence="2 3">
    <name type="scientific">Mycoplasma suis (strain Illinois)</name>
    <dbReference type="NCBI Taxonomy" id="768700"/>
    <lineage>
        <taxon>Bacteria</taxon>
        <taxon>Bacillati</taxon>
        <taxon>Mycoplasmatota</taxon>
        <taxon>Mollicutes</taxon>
        <taxon>Mycoplasmataceae</taxon>
        <taxon>Mycoplasma</taxon>
    </lineage>
</organism>
<dbReference type="STRING" id="768700.MSU_0642"/>
<gene>
    <name evidence="2" type="ordered locus">MSU_0642</name>
</gene>